<comment type="caution">
    <text evidence="5">The sequence shown here is derived from an EMBL/GenBank/DDBJ whole genome shotgun (WGS) entry which is preliminary data.</text>
</comment>
<reference evidence="5" key="2">
    <citation type="submission" date="2020-09" db="EMBL/GenBank/DDBJ databases">
        <authorList>
            <person name="Sun Q."/>
            <person name="Kim S."/>
        </authorList>
    </citation>
    <scope>NUCLEOTIDE SEQUENCE</scope>
    <source>
        <strain evidence="5">KCTC 42650</strain>
    </source>
</reference>
<dbReference type="RefSeq" id="WP_189681581.1">
    <property type="nucleotide sequence ID" value="NZ_BNCJ01000013.1"/>
</dbReference>
<dbReference type="EMBL" id="BNCJ01000013">
    <property type="protein sequence ID" value="GHF62088.1"/>
    <property type="molecule type" value="Genomic_DNA"/>
</dbReference>
<accession>A0A8J3M8V9</accession>
<comment type="similarity">
    <text evidence="1">Belongs to the HMG-CoA lyase family.</text>
</comment>
<sequence length="322" mass="34426">MTDLPERVEIIEEGPREGFQSEPPGIATRDKIRLIEALAETGLRHITCASFVSPKLLPQMADAERIAEGIDQKLGVEYGALWLNDSGFRRAQATSFTLRPVLFASASDTFLLKNNNRTPDRSLAEQMAMRGLYDEAGLGRSPLYIFTAFGCNYEGSVPVDKVLAAVERLISGLADLGQKPSEICLCDTIGAANPTLVRRVIGAARDRWPDLPIALHLHDTRGLGIANAAAGLDLGVSRFDSSIGGLGGCPFAGNRAAAGNIATEELVFLCEEMGVDTGVDLEQAISVATLAEQIVGHPLPGRIMKAGSLKRFRARATAEVAQ</sequence>
<dbReference type="InterPro" id="IPR000891">
    <property type="entry name" value="PYR_CT"/>
</dbReference>
<dbReference type="Gene3D" id="3.20.20.70">
    <property type="entry name" value="Aldolase class I"/>
    <property type="match status" value="1"/>
</dbReference>
<keyword evidence="6" id="KW-1185">Reference proteome</keyword>
<organism evidence="5 6">
    <name type="scientific">Seohaeicola zhoushanensis</name>
    <dbReference type="NCBI Taxonomy" id="1569283"/>
    <lineage>
        <taxon>Bacteria</taxon>
        <taxon>Pseudomonadati</taxon>
        <taxon>Pseudomonadota</taxon>
        <taxon>Alphaproteobacteria</taxon>
        <taxon>Rhodobacterales</taxon>
        <taxon>Roseobacteraceae</taxon>
        <taxon>Seohaeicola</taxon>
    </lineage>
</organism>
<dbReference type="PANTHER" id="PTHR42738:SF7">
    <property type="entry name" value="HYDROXYMETHYLGLUTARYL-COA LYASE"/>
    <property type="match status" value="1"/>
</dbReference>
<dbReference type="SUPFAM" id="SSF51569">
    <property type="entry name" value="Aldolase"/>
    <property type="match status" value="1"/>
</dbReference>
<dbReference type="GO" id="GO:0004419">
    <property type="term" value="F:hydroxymethylglutaryl-CoA lyase activity"/>
    <property type="evidence" value="ECO:0007669"/>
    <property type="project" value="TreeGrafter"/>
</dbReference>
<evidence type="ECO:0000256" key="2">
    <source>
        <dbReference type="ARBA" id="ARBA00022723"/>
    </source>
</evidence>
<gene>
    <name evidence="5" type="ORF">GCM10017056_36800</name>
</gene>
<dbReference type="PROSITE" id="PS50991">
    <property type="entry name" value="PYR_CT"/>
    <property type="match status" value="1"/>
</dbReference>
<dbReference type="InterPro" id="IPR013785">
    <property type="entry name" value="Aldolase_TIM"/>
</dbReference>
<dbReference type="NCBIfam" id="NF004283">
    <property type="entry name" value="PRK05692.1"/>
    <property type="match status" value="1"/>
</dbReference>
<dbReference type="Pfam" id="PF00682">
    <property type="entry name" value="HMGL-like"/>
    <property type="match status" value="1"/>
</dbReference>
<evidence type="ECO:0000313" key="6">
    <source>
        <dbReference type="Proteomes" id="UP000626220"/>
    </source>
</evidence>
<feature type="domain" description="Pyruvate carboxyltransferase" evidence="4">
    <location>
        <begin position="8"/>
        <end position="285"/>
    </location>
</feature>
<evidence type="ECO:0000256" key="1">
    <source>
        <dbReference type="ARBA" id="ARBA00009405"/>
    </source>
</evidence>
<dbReference type="GO" id="GO:0046872">
    <property type="term" value="F:metal ion binding"/>
    <property type="evidence" value="ECO:0007669"/>
    <property type="project" value="UniProtKB-KW"/>
</dbReference>
<dbReference type="GO" id="GO:0006552">
    <property type="term" value="P:L-leucine catabolic process"/>
    <property type="evidence" value="ECO:0007669"/>
    <property type="project" value="TreeGrafter"/>
</dbReference>
<dbReference type="AlphaFoldDB" id="A0A8J3M8V9"/>
<dbReference type="InterPro" id="IPR043594">
    <property type="entry name" value="HMGL"/>
</dbReference>
<keyword evidence="2" id="KW-0479">Metal-binding</keyword>
<protein>
    <submittedName>
        <fullName evidence="5">Hydroxymethylglutaryl-CoA lyase</fullName>
    </submittedName>
</protein>
<evidence type="ECO:0000259" key="4">
    <source>
        <dbReference type="PROSITE" id="PS50991"/>
    </source>
</evidence>
<name>A0A8J3M8V9_9RHOB</name>
<evidence type="ECO:0000256" key="3">
    <source>
        <dbReference type="ARBA" id="ARBA00023239"/>
    </source>
</evidence>
<keyword evidence="3 5" id="KW-0456">Lyase</keyword>
<dbReference type="CDD" id="cd07938">
    <property type="entry name" value="DRE_TIM_HMGL"/>
    <property type="match status" value="1"/>
</dbReference>
<dbReference type="GO" id="GO:0046951">
    <property type="term" value="P:ketone body biosynthetic process"/>
    <property type="evidence" value="ECO:0007669"/>
    <property type="project" value="TreeGrafter"/>
</dbReference>
<evidence type="ECO:0000313" key="5">
    <source>
        <dbReference type="EMBL" id="GHF62088.1"/>
    </source>
</evidence>
<dbReference type="Proteomes" id="UP000626220">
    <property type="component" value="Unassembled WGS sequence"/>
</dbReference>
<reference evidence="5" key="1">
    <citation type="journal article" date="2014" name="Int. J. Syst. Evol. Microbiol.">
        <title>Complete genome sequence of Corynebacterium casei LMG S-19264T (=DSM 44701T), isolated from a smear-ripened cheese.</title>
        <authorList>
            <consortium name="US DOE Joint Genome Institute (JGI-PGF)"/>
            <person name="Walter F."/>
            <person name="Albersmeier A."/>
            <person name="Kalinowski J."/>
            <person name="Ruckert C."/>
        </authorList>
    </citation>
    <scope>NUCLEOTIDE SEQUENCE</scope>
    <source>
        <strain evidence="5">KCTC 42650</strain>
    </source>
</reference>
<dbReference type="PANTHER" id="PTHR42738">
    <property type="entry name" value="HYDROXYMETHYLGLUTARYL-COA LYASE"/>
    <property type="match status" value="1"/>
</dbReference>
<proteinExistence type="inferred from homology"/>